<name>A0A0R1W5T5_9LACO</name>
<keyword evidence="5 6" id="KW-0560">Oxidoreductase</keyword>
<dbReference type="InterPro" id="IPR023753">
    <property type="entry name" value="FAD/NAD-binding_dom"/>
</dbReference>
<feature type="domain" description="FAD/NAD(P)-binding" evidence="7">
    <location>
        <begin position="5"/>
        <end position="302"/>
    </location>
</feature>
<dbReference type="EMBL" id="AZGF01000004">
    <property type="protein sequence ID" value="KRM12983.1"/>
    <property type="molecule type" value="Genomic_DNA"/>
</dbReference>
<feature type="binding site" evidence="6">
    <location>
        <position position="324"/>
    </location>
    <ligand>
        <name>FAD</name>
        <dbReference type="ChEBI" id="CHEBI:57692"/>
    </ligand>
</feature>
<dbReference type="GO" id="GO:0004324">
    <property type="term" value="F:ferredoxin-NADP+ reductase activity"/>
    <property type="evidence" value="ECO:0007669"/>
    <property type="project" value="UniProtKB-UniRule"/>
</dbReference>
<keyword evidence="9" id="KW-1185">Reference proteome</keyword>
<dbReference type="eggNOG" id="COG0492">
    <property type="taxonomic scope" value="Bacteria"/>
</dbReference>
<dbReference type="PRINTS" id="PR00469">
    <property type="entry name" value="PNDRDTASEII"/>
</dbReference>
<dbReference type="Proteomes" id="UP000051820">
    <property type="component" value="Unassembled WGS sequence"/>
</dbReference>
<feature type="binding site" evidence="6">
    <location>
        <position position="120"/>
    </location>
    <ligand>
        <name>FAD</name>
        <dbReference type="ChEBI" id="CHEBI:57692"/>
    </ligand>
</feature>
<evidence type="ECO:0000256" key="4">
    <source>
        <dbReference type="ARBA" id="ARBA00022857"/>
    </source>
</evidence>
<dbReference type="Pfam" id="PF07992">
    <property type="entry name" value="Pyr_redox_2"/>
    <property type="match status" value="1"/>
</dbReference>
<dbReference type="STRING" id="1423807.FD16_GL001669"/>
<dbReference type="GO" id="GO:0050661">
    <property type="term" value="F:NADP binding"/>
    <property type="evidence" value="ECO:0007669"/>
    <property type="project" value="UniProtKB-UniRule"/>
</dbReference>
<comment type="similarity">
    <text evidence="6">Belongs to the ferredoxin--NADP reductase type 2 family.</text>
</comment>
<comment type="cofactor">
    <cofactor evidence="6">
        <name>FAD</name>
        <dbReference type="ChEBI" id="CHEBI:57692"/>
    </cofactor>
    <text evidence="6">Binds 1 FAD per subunit.</text>
</comment>
<gene>
    <name evidence="8" type="ORF">FD16_GL001669</name>
</gene>
<dbReference type="InterPro" id="IPR022890">
    <property type="entry name" value="Fd--NADP_Rdtase_type_2"/>
</dbReference>
<dbReference type="InterPro" id="IPR050097">
    <property type="entry name" value="Ferredoxin-NADP_redctase_2"/>
</dbReference>
<dbReference type="AlphaFoldDB" id="A0A0R1W5T5"/>
<reference evidence="8 9" key="1">
    <citation type="journal article" date="2015" name="Genome Announc.">
        <title>Expanding the biotechnology potential of lactobacilli through comparative genomics of 213 strains and associated genera.</title>
        <authorList>
            <person name="Sun Z."/>
            <person name="Harris H.M."/>
            <person name="McCann A."/>
            <person name="Guo C."/>
            <person name="Argimon S."/>
            <person name="Zhang W."/>
            <person name="Yang X."/>
            <person name="Jeffery I.B."/>
            <person name="Cooney J.C."/>
            <person name="Kagawa T.F."/>
            <person name="Liu W."/>
            <person name="Song Y."/>
            <person name="Salvetti E."/>
            <person name="Wrobel A."/>
            <person name="Rasinkangas P."/>
            <person name="Parkhill J."/>
            <person name="Rea M.C."/>
            <person name="O'Sullivan O."/>
            <person name="Ritari J."/>
            <person name="Douillard F.P."/>
            <person name="Paul Ross R."/>
            <person name="Yang R."/>
            <person name="Briner A.E."/>
            <person name="Felis G.E."/>
            <person name="de Vos W.M."/>
            <person name="Barrangou R."/>
            <person name="Klaenhammer T.R."/>
            <person name="Caufield P.W."/>
            <person name="Cui Y."/>
            <person name="Zhang H."/>
            <person name="O'Toole P.W."/>
        </authorList>
    </citation>
    <scope>NUCLEOTIDE SEQUENCE [LARGE SCALE GENOMIC DNA]</scope>
    <source>
        <strain evidence="8 9">DSM 5007</strain>
    </source>
</reference>
<dbReference type="PANTHER" id="PTHR48105">
    <property type="entry name" value="THIOREDOXIN REDUCTASE 1-RELATED-RELATED"/>
    <property type="match status" value="1"/>
</dbReference>
<evidence type="ECO:0000256" key="3">
    <source>
        <dbReference type="ARBA" id="ARBA00022827"/>
    </source>
</evidence>
<evidence type="ECO:0000256" key="6">
    <source>
        <dbReference type="HAMAP-Rule" id="MF_01685"/>
    </source>
</evidence>
<feature type="binding site" evidence="6">
    <location>
        <position position="34"/>
    </location>
    <ligand>
        <name>FAD</name>
        <dbReference type="ChEBI" id="CHEBI:57692"/>
    </ligand>
</feature>
<keyword evidence="3 6" id="KW-0274">FAD</keyword>
<comment type="subunit">
    <text evidence="1 6">Homodimer.</text>
</comment>
<feature type="binding site" evidence="6">
    <location>
        <position position="87"/>
    </location>
    <ligand>
        <name>FAD</name>
        <dbReference type="ChEBI" id="CHEBI:57692"/>
    </ligand>
</feature>
<sequence length="331" mass="36635">MEDFYDVTIVGGGPAGMFAAFYAGLRELKAQLIESLPQLGGQVSALYPEKEILDVAGFASVTGQNLVDQLEQQMTQAPVDQRLEETVEDVIKIDGGFKIVTNKSTTYSKTVIIALGNGAFSPRRLAIDSAEQFEGKKLFYAVKHRDDFRDQRVLIAGGGDSAIDMALMLEPVAKEVHLMHRREKFRGLEHEVTKLKQSSVALELPYLLKDIEENDDQSLHLTMKKMRSDDEKELDVDDVIVNYGFTSDNKALTSWSLDLEQERHDIVVKNNMQTSVPGVYAIGDGINYDGKIKLIASAFGEAPTAISAVSKQLYPDRHAPVHSTSLASRKK</sequence>
<proteinExistence type="inferred from homology"/>
<evidence type="ECO:0000313" key="9">
    <source>
        <dbReference type="Proteomes" id="UP000051820"/>
    </source>
</evidence>
<evidence type="ECO:0000313" key="8">
    <source>
        <dbReference type="EMBL" id="KRM12983.1"/>
    </source>
</evidence>
<evidence type="ECO:0000259" key="7">
    <source>
        <dbReference type="Pfam" id="PF07992"/>
    </source>
</evidence>
<evidence type="ECO:0000256" key="5">
    <source>
        <dbReference type="ARBA" id="ARBA00023002"/>
    </source>
</evidence>
<accession>A0A0R1W5T5</accession>
<comment type="caution">
    <text evidence="6">Lacks conserved residue(s) required for the propagation of feature annotation.</text>
</comment>
<dbReference type="SUPFAM" id="SSF51905">
    <property type="entry name" value="FAD/NAD(P)-binding domain"/>
    <property type="match status" value="1"/>
</dbReference>
<dbReference type="PRINTS" id="PR00368">
    <property type="entry name" value="FADPNR"/>
</dbReference>
<keyword evidence="4 6" id="KW-0521">NADP</keyword>
<evidence type="ECO:0000256" key="1">
    <source>
        <dbReference type="ARBA" id="ARBA00011738"/>
    </source>
</evidence>
<dbReference type="GO" id="GO:0050660">
    <property type="term" value="F:flavin adenine dinucleotide binding"/>
    <property type="evidence" value="ECO:0007669"/>
    <property type="project" value="UniProtKB-UniRule"/>
</dbReference>
<evidence type="ECO:0000256" key="2">
    <source>
        <dbReference type="ARBA" id="ARBA00022630"/>
    </source>
</evidence>
<dbReference type="EC" id="1.18.1.2" evidence="6"/>
<comment type="catalytic activity">
    <reaction evidence="6">
        <text>2 reduced [2Fe-2S]-[ferredoxin] + NADP(+) + H(+) = 2 oxidized [2Fe-2S]-[ferredoxin] + NADPH</text>
        <dbReference type="Rhea" id="RHEA:20125"/>
        <dbReference type="Rhea" id="RHEA-COMP:10000"/>
        <dbReference type="Rhea" id="RHEA-COMP:10001"/>
        <dbReference type="ChEBI" id="CHEBI:15378"/>
        <dbReference type="ChEBI" id="CHEBI:33737"/>
        <dbReference type="ChEBI" id="CHEBI:33738"/>
        <dbReference type="ChEBI" id="CHEBI:57783"/>
        <dbReference type="ChEBI" id="CHEBI:58349"/>
        <dbReference type="EC" id="1.18.1.2"/>
    </reaction>
</comment>
<feature type="binding site" evidence="6">
    <location>
        <position position="284"/>
    </location>
    <ligand>
        <name>FAD</name>
        <dbReference type="ChEBI" id="CHEBI:57692"/>
    </ligand>
</feature>
<dbReference type="Gene3D" id="3.50.50.60">
    <property type="entry name" value="FAD/NAD(P)-binding domain"/>
    <property type="match status" value="2"/>
</dbReference>
<keyword evidence="2 6" id="KW-0285">Flavoprotein</keyword>
<comment type="caution">
    <text evidence="8">The sequence shown here is derived from an EMBL/GenBank/DDBJ whole genome shotgun (WGS) entry which is preliminary data.</text>
</comment>
<organism evidence="8 9">
    <name type="scientific">Paucilactobacillus suebicus DSM 5007 = KCTC 3549</name>
    <dbReference type="NCBI Taxonomy" id="1423807"/>
    <lineage>
        <taxon>Bacteria</taxon>
        <taxon>Bacillati</taxon>
        <taxon>Bacillota</taxon>
        <taxon>Bacilli</taxon>
        <taxon>Lactobacillales</taxon>
        <taxon>Lactobacillaceae</taxon>
        <taxon>Paucilactobacillus</taxon>
    </lineage>
</organism>
<dbReference type="InterPro" id="IPR036188">
    <property type="entry name" value="FAD/NAD-bd_sf"/>
</dbReference>
<feature type="binding site" evidence="6">
    <location>
        <position position="42"/>
    </location>
    <ligand>
        <name>FAD</name>
        <dbReference type="ChEBI" id="CHEBI:57692"/>
    </ligand>
</feature>
<feature type="binding site" evidence="6">
    <location>
        <position position="47"/>
    </location>
    <ligand>
        <name>FAD</name>
        <dbReference type="ChEBI" id="CHEBI:57692"/>
    </ligand>
</feature>
<dbReference type="PATRIC" id="fig|1423807.3.peg.1710"/>
<protein>
    <recommendedName>
        <fullName evidence="6">Ferredoxin--NADP reductase</fullName>
        <shortName evidence="6">FNR</shortName>
        <shortName evidence="6">Fd-NADP(+) reductase</shortName>
        <ecNumber evidence="6">1.18.1.2</ecNumber>
    </recommendedName>
</protein>
<dbReference type="HAMAP" id="MF_01685">
    <property type="entry name" value="FENR2"/>
    <property type="match status" value="1"/>
</dbReference>